<feature type="domain" description="Peptidase C14 caspase" evidence="2">
    <location>
        <begin position="81"/>
        <end position="314"/>
    </location>
</feature>
<dbReference type="GO" id="GO:0004197">
    <property type="term" value="F:cysteine-type endopeptidase activity"/>
    <property type="evidence" value="ECO:0007669"/>
    <property type="project" value="InterPro"/>
</dbReference>
<dbReference type="InterPro" id="IPR029030">
    <property type="entry name" value="Caspase-like_dom_sf"/>
</dbReference>
<evidence type="ECO:0000313" key="4">
    <source>
        <dbReference type="Proteomes" id="UP000326396"/>
    </source>
</evidence>
<name>A0A5N6LE76_9ASTR</name>
<keyword evidence="4" id="KW-1185">Reference proteome</keyword>
<protein>
    <recommendedName>
        <fullName evidence="2">Peptidase C14 caspase domain-containing protein</fullName>
    </recommendedName>
</protein>
<sequence length="487" mass="54882">MSSTIELVCCSECQESVPDNSDTPTQSNQERVKFNSGAKGLHHSFRKMFHRSAVPDPNSLSSYEKSVLESIRNWETTKGKRALLCAVTYNKQKYKLKGTNYDLISMRELLISKFRFPGSSIRILAEMDTYPHPTKRNIQEALKWLVKDNQPGDSLVFYFSGHGLRQPDFFDDELDGFDETICPLDFRTAGMIVDNEINDTIVKPLKKGVKLHAIIDACHSGTILDLPHVYSTRKNVWLDNSPPSGVYKGTRGGHAISISACEDDQLAADTSAFSKSGRQMEGAMTYTFRKALMENRNTRVTYASLLASMHNDILAAKKKCCSLRGLFHREILQFQSELLQRFGGFAIPTPFEQLDSIHDALIHVVDGKHVTIGSFELHTPSEQVATIQQSDLIPDYIDDVEDTVRPHSVDGNVPLSRCRYWNRYGLLYVDGLPMLGLAESKPKFLSRPMIGILFPVRIRITTSLPNWDRRCQEDGGTNKEEISHDNG</sequence>
<proteinExistence type="inferred from homology"/>
<gene>
    <name evidence="3" type="ORF">E3N88_43684</name>
</gene>
<dbReference type="OrthoDB" id="3223806at2759"/>
<accession>A0A5N6LE76</accession>
<dbReference type="SUPFAM" id="SSF52129">
    <property type="entry name" value="Caspase-like"/>
    <property type="match status" value="1"/>
</dbReference>
<dbReference type="PANTHER" id="PTHR48104">
    <property type="entry name" value="METACASPASE-4"/>
    <property type="match status" value="1"/>
</dbReference>
<reference evidence="3 4" key="1">
    <citation type="submission" date="2019-05" db="EMBL/GenBank/DDBJ databases">
        <title>Mikania micrantha, genome provides insights into the molecular mechanism of rapid growth.</title>
        <authorList>
            <person name="Liu B."/>
        </authorList>
    </citation>
    <scope>NUCLEOTIDE SEQUENCE [LARGE SCALE GENOMIC DNA]</scope>
    <source>
        <strain evidence="3">NLD-2019</strain>
        <tissue evidence="3">Leaf</tissue>
    </source>
</reference>
<dbReference type="Pfam" id="PF00656">
    <property type="entry name" value="Peptidase_C14"/>
    <property type="match status" value="1"/>
</dbReference>
<comment type="caution">
    <text evidence="3">The sequence shown here is derived from an EMBL/GenBank/DDBJ whole genome shotgun (WGS) entry which is preliminary data.</text>
</comment>
<organism evidence="3 4">
    <name type="scientific">Mikania micrantha</name>
    <name type="common">bitter vine</name>
    <dbReference type="NCBI Taxonomy" id="192012"/>
    <lineage>
        <taxon>Eukaryota</taxon>
        <taxon>Viridiplantae</taxon>
        <taxon>Streptophyta</taxon>
        <taxon>Embryophyta</taxon>
        <taxon>Tracheophyta</taxon>
        <taxon>Spermatophyta</taxon>
        <taxon>Magnoliopsida</taxon>
        <taxon>eudicotyledons</taxon>
        <taxon>Gunneridae</taxon>
        <taxon>Pentapetalae</taxon>
        <taxon>asterids</taxon>
        <taxon>campanulids</taxon>
        <taxon>Asterales</taxon>
        <taxon>Asteraceae</taxon>
        <taxon>Asteroideae</taxon>
        <taxon>Heliantheae alliance</taxon>
        <taxon>Eupatorieae</taxon>
        <taxon>Mikania</taxon>
    </lineage>
</organism>
<dbReference type="AlphaFoldDB" id="A0A5N6LE76"/>
<evidence type="ECO:0000313" key="3">
    <source>
        <dbReference type="EMBL" id="KAD0806412.1"/>
    </source>
</evidence>
<dbReference type="Proteomes" id="UP000326396">
    <property type="component" value="Unassembled WGS sequence"/>
</dbReference>
<dbReference type="InterPro" id="IPR050452">
    <property type="entry name" value="Metacaspase"/>
</dbReference>
<evidence type="ECO:0000259" key="2">
    <source>
        <dbReference type="Pfam" id="PF00656"/>
    </source>
</evidence>
<comment type="similarity">
    <text evidence="1">Belongs to the peptidase C14B family.</text>
</comment>
<dbReference type="GO" id="GO:0005737">
    <property type="term" value="C:cytoplasm"/>
    <property type="evidence" value="ECO:0007669"/>
    <property type="project" value="TreeGrafter"/>
</dbReference>
<dbReference type="EMBL" id="SZYD01001372">
    <property type="protein sequence ID" value="KAD0806412.1"/>
    <property type="molecule type" value="Genomic_DNA"/>
</dbReference>
<dbReference type="PANTHER" id="PTHR48104:SF2">
    <property type="entry name" value="METACASPASE-1-LIKE ISOFORM X1"/>
    <property type="match status" value="1"/>
</dbReference>
<dbReference type="Gene3D" id="3.40.50.12660">
    <property type="match status" value="1"/>
</dbReference>
<dbReference type="InterPro" id="IPR011600">
    <property type="entry name" value="Pept_C14_caspase"/>
</dbReference>
<dbReference type="GO" id="GO:0006508">
    <property type="term" value="P:proteolysis"/>
    <property type="evidence" value="ECO:0007669"/>
    <property type="project" value="InterPro"/>
</dbReference>
<evidence type="ECO:0000256" key="1">
    <source>
        <dbReference type="ARBA" id="ARBA00009005"/>
    </source>
</evidence>